<dbReference type="AlphaFoldDB" id="L8WTX4"/>
<comment type="caution">
    <text evidence="1">The sequence shown here is derived from an EMBL/GenBank/DDBJ whole genome shotgun (WGS) entry which is preliminary data.</text>
</comment>
<keyword evidence="2" id="KW-1185">Reference proteome</keyword>
<dbReference type="HOGENOM" id="CLU_2279370_0_0_1"/>
<evidence type="ECO:0000313" key="2">
    <source>
        <dbReference type="Proteomes" id="UP000011668"/>
    </source>
</evidence>
<reference evidence="1 2" key="1">
    <citation type="journal article" date="2013" name="Nat. Commun.">
        <title>The evolution and pathogenic mechanisms of the rice sheath blight pathogen.</title>
        <authorList>
            <person name="Zheng A."/>
            <person name="Lin R."/>
            <person name="Xu L."/>
            <person name="Qin P."/>
            <person name="Tang C."/>
            <person name="Ai P."/>
            <person name="Zhang D."/>
            <person name="Liu Y."/>
            <person name="Sun Z."/>
            <person name="Feng H."/>
            <person name="Wang Y."/>
            <person name="Chen Y."/>
            <person name="Liang X."/>
            <person name="Fu R."/>
            <person name="Li Q."/>
            <person name="Zhang J."/>
            <person name="Yu X."/>
            <person name="Xie Z."/>
            <person name="Ding L."/>
            <person name="Guan P."/>
            <person name="Tang J."/>
            <person name="Liang Y."/>
            <person name="Wang S."/>
            <person name="Deng Q."/>
            <person name="Li S."/>
            <person name="Zhu J."/>
            <person name="Wang L."/>
            <person name="Liu H."/>
            <person name="Li P."/>
        </authorList>
    </citation>
    <scope>NUCLEOTIDE SEQUENCE [LARGE SCALE GENOMIC DNA]</scope>
    <source>
        <strain evidence="2">AG-1 IA</strain>
    </source>
</reference>
<gene>
    <name evidence="1" type="ORF">AG1IA_06182</name>
</gene>
<name>L8WTX4_THACA</name>
<evidence type="ECO:0000313" key="1">
    <source>
        <dbReference type="EMBL" id="ELU39774.1"/>
    </source>
</evidence>
<dbReference type="Proteomes" id="UP000011668">
    <property type="component" value="Unassembled WGS sequence"/>
</dbReference>
<organism evidence="1 2">
    <name type="scientific">Thanatephorus cucumeris (strain AG1-IA)</name>
    <name type="common">Rice sheath blight fungus</name>
    <name type="synonym">Rhizoctonia solani</name>
    <dbReference type="NCBI Taxonomy" id="983506"/>
    <lineage>
        <taxon>Eukaryota</taxon>
        <taxon>Fungi</taxon>
        <taxon>Dikarya</taxon>
        <taxon>Basidiomycota</taxon>
        <taxon>Agaricomycotina</taxon>
        <taxon>Agaricomycetes</taxon>
        <taxon>Cantharellales</taxon>
        <taxon>Ceratobasidiaceae</taxon>
        <taxon>Rhizoctonia</taxon>
        <taxon>Rhizoctonia solani AG-1</taxon>
    </lineage>
</organism>
<proteinExistence type="predicted"/>
<sequence length="102" mass="11721">MWPTTGTRRCIHIWPSGRSFRFSVCIVAVYHRAIRQGWAFAITQDDLIRSGSYNTGKTCSTSLRRDYIWSFCNSNQTLPHSLNGVLGTHLLTLYHLTSMEVR</sequence>
<protein>
    <submittedName>
        <fullName evidence="1">Uncharacterized protein</fullName>
    </submittedName>
</protein>
<dbReference type="EMBL" id="AFRT01001629">
    <property type="protein sequence ID" value="ELU39774.1"/>
    <property type="molecule type" value="Genomic_DNA"/>
</dbReference>
<accession>L8WTX4</accession>